<dbReference type="Gene3D" id="3.30.160.60">
    <property type="entry name" value="Classic Zinc Finger"/>
    <property type="match status" value="1"/>
</dbReference>
<dbReference type="SUPFAM" id="SSF57845">
    <property type="entry name" value="B-box zinc-binding domain"/>
    <property type="match status" value="1"/>
</dbReference>
<dbReference type="Proteomes" id="UP001634394">
    <property type="component" value="Unassembled WGS sequence"/>
</dbReference>
<dbReference type="EMBL" id="JBJQND010000001">
    <property type="protein sequence ID" value="KAL3887893.1"/>
    <property type="molecule type" value="Genomic_DNA"/>
</dbReference>
<evidence type="ECO:0000259" key="6">
    <source>
        <dbReference type="PROSITE" id="PS50119"/>
    </source>
</evidence>
<evidence type="ECO:0000256" key="2">
    <source>
        <dbReference type="ARBA" id="ARBA00022771"/>
    </source>
</evidence>
<dbReference type="InterPro" id="IPR013083">
    <property type="entry name" value="Znf_RING/FYVE/PHD"/>
</dbReference>
<dbReference type="PROSITE" id="PS50089">
    <property type="entry name" value="ZF_RING_2"/>
    <property type="match status" value="1"/>
</dbReference>
<dbReference type="SMART" id="SM00184">
    <property type="entry name" value="RING"/>
    <property type="match status" value="1"/>
</dbReference>
<evidence type="ECO:0000313" key="7">
    <source>
        <dbReference type="EMBL" id="KAL3887893.1"/>
    </source>
</evidence>
<keyword evidence="8" id="KW-1185">Reference proteome</keyword>
<dbReference type="Gene3D" id="3.30.40.10">
    <property type="entry name" value="Zinc/RING finger domain, C3HC4 (zinc finger)"/>
    <property type="match status" value="1"/>
</dbReference>
<feature type="domain" description="RING-type" evidence="5">
    <location>
        <begin position="17"/>
        <end position="65"/>
    </location>
</feature>
<gene>
    <name evidence="7" type="ORF">ACJMK2_000281</name>
</gene>
<proteinExistence type="predicted"/>
<sequence length="403" mass="45524">MASALRQEEQYLPILTCSLCLKTLKRPRVLPCGHTYCCSCLQSHINDKLVKREAADDTFPCPVCRAETSLSSSAADGARWAYSFPINKMVVSLLDKTTVAGIEANCQVCCKRGRTTSASSYCNECNKYLCDTCREYHDDLRIICQNSVHRLNTGIDSKSVNPNISFVEMCPKHVEERIKLFCIDHSTLCCSTCGFLNHMKCDNINTLDGMIKEFNVQMKSEKIGTYLKDLENQLKHIKTTVKRNVECIQREKDAILHELRTLTSSLNAKLQKIENDLTCCLEQMYTVEDINFELLGGKIDSLITAIESDHAQIDLVKTYGSEPQKVIVLHTMEQNLNRYFSSISEFQEDIKNVSFKFEVDKIFTSLLNACNGIGTVRVTRLKSKLPPCPTRDLLAHTNVVKTS</sequence>
<dbReference type="PANTHER" id="PTHR25462:SF296">
    <property type="entry name" value="MEIOTIC P26, ISOFORM F"/>
    <property type="match status" value="1"/>
</dbReference>
<evidence type="ECO:0000256" key="3">
    <source>
        <dbReference type="ARBA" id="ARBA00022833"/>
    </source>
</evidence>
<dbReference type="GO" id="GO:0008270">
    <property type="term" value="F:zinc ion binding"/>
    <property type="evidence" value="ECO:0007669"/>
    <property type="project" value="UniProtKB-KW"/>
</dbReference>
<keyword evidence="2 4" id="KW-0863">Zinc-finger</keyword>
<dbReference type="InterPro" id="IPR047153">
    <property type="entry name" value="TRIM45/56/19-like"/>
</dbReference>
<evidence type="ECO:0000313" key="8">
    <source>
        <dbReference type="Proteomes" id="UP001634394"/>
    </source>
</evidence>
<dbReference type="InterPro" id="IPR017907">
    <property type="entry name" value="Znf_RING_CS"/>
</dbReference>
<dbReference type="InterPro" id="IPR001841">
    <property type="entry name" value="Znf_RING"/>
</dbReference>
<dbReference type="SUPFAM" id="SSF57850">
    <property type="entry name" value="RING/U-box"/>
    <property type="match status" value="1"/>
</dbReference>
<dbReference type="Pfam" id="PF00097">
    <property type="entry name" value="zf-C3HC4"/>
    <property type="match status" value="1"/>
</dbReference>
<feature type="domain" description="B box-type" evidence="6">
    <location>
        <begin position="105"/>
        <end position="137"/>
    </location>
</feature>
<evidence type="ECO:0000259" key="5">
    <source>
        <dbReference type="PROSITE" id="PS50089"/>
    </source>
</evidence>
<reference evidence="7 8" key="1">
    <citation type="submission" date="2024-11" db="EMBL/GenBank/DDBJ databases">
        <title>Chromosome-level genome assembly of the freshwater bivalve Anodonta woodiana.</title>
        <authorList>
            <person name="Chen X."/>
        </authorList>
    </citation>
    <scope>NUCLEOTIDE SEQUENCE [LARGE SCALE GENOMIC DNA]</scope>
    <source>
        <strain evidence="7">MN2024</strain>
        <tissue evidence="7">Gills</tissue>
    </source>
</reference>
<dbReference type="PROSITE" id="PS00518">
    <property type="entry name" value="ZF_RING_1"/>
    <property type="match status" value="1"/>
</dbReference>
<keyword evidence="1" id="KW-0479">Metal-binding</keyword>
<keyword evidence="3" id="KW-0862">Zinc</keyword>
<dbReference type="InterPro" id="IPR000315">
    <property type="entry name" value="Znf_B-box"/>
</dbReference>
<dbReference type="PROSITE" id="PS50119">
    <property type="entry name" value="ZF_BBOX"/>
    <property type="match status" value="2"/>
</dbReference>
<feature type="domain" description="B box-type" evidence="6">
    <location>
        <begin position="165"/>
        <end position="198"/>
    </location>
</feature>
<name>A0ABD3XSD0_SINWO</name>
<evidence type="ECO:0000256" key="1">
    <source>
        <dbReference type="ARBA" id="ARBA00022723"/>
    </source>
</evidence>
<dbReference type="InterPro" id="IPR018957">
    <property type="entry name" value="Znf_C3HC4_RING-type"/>
</dbReference>
<dbReference type="AlphaFoldDB" id="A0ABD3XSD0"/>
<organism evidence="7 8">
    <name type="scientific">Sinanodonta woodiana</name>
    <name type="common">Chinese pond mussel</name>
    <name type="synonym">Anodonta woodiana</name>
    <dbReference type="NCBI Taxonomy" id="1069815"/>
    <lineage>
        <taxon>Eukaryota</taxon>
        <taxon>Metazoa</taxon>
        <taxon>Spiralia</taxon>
        <taxon>Lophotrochozoa</taxon>
        <taxon>Mollusca</taxon>
        <taxon>Bivalvia</taxon>
        <taxon>Autobranchia</taxon>
        <taxon>Heteroconchia</taxon>
        <taxon>Palaeoheterodonta</taxon>
        <taxon>Unionida</taxon>
        <taxon>Unionoidea</taxon>
        <taxon>Unionidae</taxon>
        <taxon>Unioninae</taxon>
        <taxon>Sinanodonta</taxon>
    </lineage>
</organism>
<dbReference type="PANTHER" id="PTHR25462">
    <property type="entry name" value="BONUS, ISOFORM C-RELATED"/>
    <property type="match status" value="1"/>
</dbReference>
<protein>
    <submittedName>
        <fullName evidence="7">Uncharacterized protein</fullName>
    </submittedName>
</protein>
<dbReference type="CDD" id="cd19756">
    <property type="entry name" value="Bbox2"/>
    <property type="match status" value="1"/>
</dbReference>
<accession>A0ABD3XSD0</accession>
<comment type="caution">
    <text evidence="7">The sequence shown here is derived from an EMBL/GenBank/DDBJ whole genome shotgun (WGS) entry which is preliminary data.</text>
</comment>
<evidence type="ECO:0000256" key="4">
    <source>
        <dbReference type="PROSITE-ProRule" id="PRU00024"/>
    </source>
</evidence>